<keyword evidence="3" id="KW-1185">Reference proteome</keyword>
<evidence type="ECO:0000313" key="2">
    <source>
        <dbReference type="EMBL" id="NYG99547.1"/>
    </source>
</evidence>
<evidence type="ECO:0000313" key="3">
    <source>
        <dbReference type="Proteomes" id="UP000553888"/>
    </source>
</evidence>
<dbReference type="EMBL" id="JACBZY010000001">
    <property type="protein sequence ID" value="NYG99547.1"/>
    <property type="molecule type" value="Genomic_DNA"/>
</dbReference>
<accession>A0A852YI20</accession>
<gene>
    <name evidence="2" type="ORF">BJ979_002173</name>
</gene>
<organism evidence="2 3">
    <name type="scientific">Schumannella luteola</name>
    <dbReference type="NCBI Taxonomy" id="472059"/>
    <lineage>
        <taxon>Bacteria</taxon>
        <taxon>Bacillati</taxon>
        <taxon>Actinomycetota</taxon>
        <taxon>Actinomycetes</taxon>
        <taxon>Micrococcales</taxon>
        <taxon>Microbacteriaceae</taxon>
        <taxon>Schumannella</taxon>
    </lineage>
</organism>
<comment type="caution">
    <text evidence="2">The sequence shown here is derived from an EMBL/GenBank/DDBJ whole genome shotgun (WGS) entry which is preliminary data.</text>
</comment>
<evidence type="ECO:0000256" key="1">
    <source>
        <dbReference type="SAM" id="MobiDB-lite"/>
    </source>
</evidence>
<feature type="region of interest" description="Disordered" evidence="1">
    <location>
        <begin position="67"/>
        <end position="131"/>
    </location>
</feature>
<feature type="compositionally biased region" description="Basic and acidic residues" evidence="1">
    <location>
        <begin position="84"/>
        <end position="94"/>
    </location>
</feature>
<reference evidence="2 3" key="1">
    <citation type="submission" date="2020-07" db="EMBL/GenBank/DDBJ databases">
        <title>Sequencing the genomes of 1000 actinobacteria strains.</title>
        <authorList>
            <person name="Klenk H.-P."/>
        </authorList>
    </citation>
    <scope>NUCLEOTIDE SEQUENCE [LARGE SCALE GENOMIC DNA]</scope>
    <source>
        <strain evidence="2 3">DSM 23141</strain>
    </source>
</reference>
<feature type="compositionally biased region" description="Basic and acidic residues" evidence="1">
    <location>
        <begin position="67"/>
        <end position="76"/>
    </location>
</feature>
<feature type="compositionally biased region" description="Basic and acidic residues" evidence="1">
    <location>
        <begin position="101"/>
        <end position="126"/>
    </location>
</feature>
<sequence length="569" mass="59449">MANGELKLPITGDNKDFLKAVKGAGDGAEDLADSLSDLGRSGSRDLDRVTDSLDDVSDHANILSDDWDKVGRDAKASGRQQETALEKVEREARETQQAAEKIGDGFDTARRESERFSRQSGDDLSKTKQTAAEFKSEVSQNIGETFSSFRGDLADLPQIAQDTFGGLATSIGPLLGPAGIIASVAGAAGLGLIAGAMENNGEQTAAFKEKVADLTDALIEAGDAGLSIDYVAGALRDLATATGENEDSLGDLYESYRKSGLSGVTSFKDVAKAVVGAGGDYGKLIEKQETYLRSLRDENGIASAGGYAVKQANSDKIDATQKIIDKLKEQQGVAEEAALAEQAYAASGAEALQQKADIQASASDAIASGYDEVRQAAADAATAEDGAFDVQKYLSAVEAQKVAVGAFKTNLASMKLTPEEWENFFALDDTVQQNLASAFATGSDDLKAQIASSLDDAGSKGGSQAAVKFDSSFKPKDKDVKVNVTTPSAATASADLDKVAKKREAEIEAKSTGKAKANADLDAVAADRTAKIKASVDLSAAQTAIDTFVNKKRTITVTAKAVDQYGRQL</sequence>
<dbReference type="AlphaFoldDB" id="A0A852YI20"/>
<dbReference type="RefSeq" id="WP_179567797.1">
    <property type="nucleotide sequence ID" value="NZ_JACBZY010000001.1"/>
</dbReference>
<name>A0A852YI20_9MICO</name>
<proteinExistence type="predicted"/>
<protein>
    <submittedName>
        <fullName evidence="2">Uncharacterized protein</fullName>
    </submittedName>
</protein>
<dbReference type="Proteomes" id="UP000553888">
    <property type="component" value="Unassembled WGS sequence"/>
</dbReference>